<dbReference type="Gene3D" id="3.40.50.1820">
    <property type="entry name" value="alpha/beta hydrolase"/>
    <property type="match status" value="1"/>
</dbReference>
<accession>A0A1H6ELQ9</accession>
<organism evidence="2 3">
    <name type="scientific">Nonomuraea solani</name>
    <dbReference type="NCBI Taxonomy" id="1144553"/>
    <lineage>
        <taxon>Bacteria</taxon>
        <taxon>Bacillati</taxon>
        <taxon>Actinomycetota</taxon>
        <taxon>Actinomycetes</taxon>
        <taxon>Streptosporangiales</taxon>
        <taxon>Streptosporangiaceae</taxon>
        <taxon>Nonomuraea</taxon>
    </lineage>
</organism>
<gene>
    <name evidence="2" type="ORF">SAMN05444920_11175</name>
</gene>
<sequence length="86" mass="9123">MTTTFPAQATVAPRGAVVSSTQVEKLDKGQVAERLKATGIDPAQVKYGVTAYRVVYRTTDAKGRPTTAGSTPGCWSAASRRAVRRP</sequence>
<feature type="region of interest" description="Disordered" evidence="1">
    <location>
        <begin position="61"/>
        <end position="86"/>
    </location>
</feature>
<evidence type="ECO:0000313" key="2">
    <source>
        <dbReference type="EMBL" id="SEG97825.1"/>
    </source>
</evidence>
<proteinExistence type="predicted"/>
<dbReference type="RefSeq" id="WP_200824417.1">
    <property type="nucleotide sequence ID" value="NZ_FNVT01000011.1"/>
</dbReference>
<dbReference type="EMBL" id="FNVT01000011">
    <property type="protein sequence ID" value="SEG97825.1"/>
    <property type="molecule type" value="Genomic_DNA"/>
</dbReference>
<dbReference type="Proteomes" id="UP000236732">
    <property type="component" value="Unassembled WGS sequence"/>
</dbReference>
<dbReference type="InterPro" id="IPR029058">
    <property type="entry name" value="AB_hydrolase_fold"/>
</dbReference>
<evidence type="ECO:0000256" key="1">
    <source>
        <dbReference type="SAM" id="MobiDB-lite"/>
    </source>
</evidence>
<dbReference type="AlphaFoldDB" id="A0A1H6ELQ9"/>
<protein>
    <submittedName>
        <fullName evidence="2">Uncharacterized protein</fullName>
    </submittedName>
</protein>
<keyword evidence="3" id="KW-1185">Reference proteome</keyword>
<evidence type="ECO:0000313" key="3">
    <source>
        <dbReference type="Proteomes" id="UP000236732"/>
    </source>
</evidence>
<reference evidence="2 3" key="1">
    <citation type="submission" date="2016-10" db="EMBL/GenBank/DDBJ databases">
        <authorList>
            <person name="de Groot N.N."/>
        </authorList>
    </citation>
    <scope>NUCLEOTIDE SEQUENCE [LARGE SCALE GENOMIC DNA]</scope>
    <source>
        <strain evidence="2 3">CGMCC 4.7037</strain>
    </source>
</reference>
<name>A0A1H6ELQ9_9ACTN</name>